<reference evidence="1" key="2">
    <citation type="submission" date="2022-06" db="UniProtKB">
        <authorList>
            <consortium name="EnsemblMetazoa"/>
        </authorList>
    </citation>
    <scope>IDENTIFICATION</scope>
    <source>
        <strain evidence="1">PS312</strain>
    </source>
</reference>
<name>A0A2A6CSP0_PRIPA</name>
<dbReference type="AlphaFoldDB" id="A0A2A6CSP0"/>
<dbReference type="Proteomes" id="UP000005239">
    <property type="component" value="Unassembled WGS sequence"/>
</dbReference>
<keyword evidence="2" id="KW-1185">Reference proteome</keyword>
<organism evidence="1 2">
    <name type="scientific">Pristionchus pacificus</name>
    <name type="common">Parasitic nematode worm</name>
    <dbReference type="NCBI Taxonomy" id="54126"/>
    <lineage>
        <taxon>Eukaryota</taxon>
        <taxon>Metazoa</taxon>
        <taxon>Ecdysozoa</taxon>
        <taxon>Nematoda</taxon>
        <taxon>Chromadorea</taxon>
        <taxon>Rhabditida</taxon>
        <taxon>Rhabditina</taxon>
        <taxon>Diplogasteromorpha</taxon>
        <taxon>Diplogasteroidea</taxon>
        <taxon>Neodiplogasteridae</taxon>
        <taxon>Pristionchus</taxon>
    </lineage>
</organism>
<accession>A0A2A6CSP0</accession>
<protein>
    <submittedName>
        <fullName evidence="1">Uncharacterized protein</fullName>
    </submittedName>
</protein>
<dbReference type="EnsemblMetazoa" id="PPA37808.1">
    <property type="protein sequence ID" value="PPA37808.1"/>
    <property type="gene ID" value="WBGene00276177"/>
</dbReference>
<evidence type="ECO:0000313" key="2">
    <source>
        <dbReference type="Proteomes" id="UP000005239"/>
    </source>
</evidence>
<evidence type="ECO:0000313" key="1">
    <source>
        <dbReference type="EnsemblMetazoa" id="PPA37808.1"/>
    </source>
</evidence>
<accession>A0A8R1UQC7</accession>
<proteinExistence type="predicted"/>
<reference evidence="2" key="1">
    <citation type="journal article" date="2008" name="Nat. Genet.">
        <title>The Pristionchus pacificus genome provides a unique perspective on nematode lifestyle and parasitism.</title>
        <authorList>
            <person name="Dieterich C."/>
            <person name="Clifton S.W."/>
            <person name="Schuster L.N."/>
            <person name="Chinwalla A."/>
            <person name="Delehaunty K."/>
            <person name="Dinkelacker I."/>
            <person name="Fulton L."/>
            <person name="Fulton R."/>
            <person name="Godfrey J."/>
            <person name="Minx P."/>
            <person name="Mitreva M."/>
            <person name="Roeseler W."/>
            <person name="Tian H."/>
            <person name="Witte H."/>
            <person name="Yang S.P."/>
            <person name="Wilson R.K."/>
            <person name="Sommer R.J."/>
        </authorList>
    </citation>
    <scope>NUCLEOTIDE SEQUENCE [LARGE SCALE GENOMIC DNA]</scope>
    <source>
        <strain evidence="2">PS312</strain>
    </source>
</reference>
<gene>
    <name evidence="1" type="primary">WBGene00276177</name>
</gene>
<sequence length="76" mass="8201">GRILTRLNVFDIAIEIEVLLELPSRGTSILGTIITSFDQLTNVTYTSATADPCGSGFFSGTKREEYIGVGDDTSQK</sequence>